<dbReference type="EC" id="4.4.1.13" evidence="2"/>
<protein>
    <recommendedName>
        <fullName evidence="2">cysteine-S-conjugate beta-lyase</fullName>
        <ecNumber evidence="2">4.4.1.13</ecNumber>
    </recommendedName>
</protein>
<dbReference type="EMBL" id="PVMZ01000018">
    <property type="protein sequence ID" value="PRX16869.1"/>
    <property type="molecule type" value="Genomic_DNA"/>
</dbReference>
<dbReference type="Gene3D" id="3.40.640.10">
    <property type="entry name" value="Type I PLP-dependent aspartate aminotransferase-like (Major domain)"/>
    <property type="match status" value="1"/>
</dbReference>
<evidence type="ECO:0000256" key="2">
    <source>
        <dbReference type="ARBA" id="ARBA00012224"/>
    </source>
</evidence>
<dbReference type="AlphaFoldDB" id="A0A2T0K225"/>
<dbReference type="Proteomes" id="UP000239415">
    <property type="component" value="Unassembled WGS sequence"/>
</dbReference>
<dbReference type="GO" id="GO:0047804">
    <property type="term" value="F:cysteine-S-conjugate beta-lyase activity"/>
    <property type="evidence" value="ECO:0007669"/>
    <property type="project" value="UniProtKB-EC"/>
</dbReference>
<dbReference type="InterPro" id="IPR051798">
    <property type="entry name" value="Class-II_PLP-Dep_Aminotrans"/>
</dbReference>
<dbReference type="PANTHER" id="PTHR43525:SF2">
    <property type="entry name" value="CYSTATHIONINE BETA-LYASE-RELATED"/>
    <property type="match status" value="1"/>
</dbReference>
<evidence type="ECO:0000256" key="3">
    <source>
        <dbReference type="ARBA" id="ARBA00022898"/>
    </source>
</evidence>
<dbReference type="OrthoDB" id="3224382at2"/>
<dbReference type="InterPro" id="IPR015421">
    <property type="entry name" value="PyrdxlP-dep_Trfase_major"/>
</dbReference>
<feature type="domain" description="Aminotransferase class I/classII large" evidence="6">
    <location>
        <begin position="96"/>
        <end position="364"/>
    </location>
</feature>
<comment type="caution">
    <text evidence="7">The sequence shown here is derived from an EMBL/GenBank/DDBJ whole genome shotgun (WGS) entry which is preliminary data.</text>
</comment>
<keyword evidence="4 7" id="KW-0456">Lyase</keyword>
<evidence type="ECO:0000313" key="7">
    <source>
        <dbReference type="EMBL" id="PRX16869.1"/>
    </source>
</evidence>
<reference evidence="7 8" key="1">
    <citation type="submission" date="2018-03" db="EMBL/GenBank/DDBJ databases">
        <title>Genomic Encyclopedia of Archaeal and Bacterial Type Strains, Phase II (KMG-II): from individual species to whole genera.</title>
        <authorList>
            <person name="Goeker M."/>
        </authorList>
    </citation>
    <scope>NUCLEOTIDE SEQUENCE [LARGE SCALE GENOMIC DNA]</scope>
    <source>
        <strain evidence="7 8">DSM 43146</strain>
    </source>
</reference>
<dbReference type="PANTHER" id="PTHR43525">
    <property type="entry name" value="PROTEIN MALY"/>
    <property type="match status" value="1"/>
</dbReference>
<name>A0A2T0K225_9ACTN</name>
<dbReference type="CDD" id="cd00609">
    <property type="entry name" value="AAT_like"/>
    <property type="match status" value="1"/>
</dbReference>
<keyword evidence="8" id="KW-1185">Reference proteome</keyword>
<dbReference type="InterPro" id="IPR015424">
    <property type="entry name" value="PyrdxlP-dep_Trfase"/>
</dbReference>
<comment type="cofactor">
    <cofactor evidence="1">
        <name>pyridoxal 5'-phosphate</name>
        <dbReference type="ChEBI" id="CHEBI:597326"/>
    </cofactor>
</comment>
<evidence type="ECO:0000256" key="4">
    <source>
        <dbReference type="ARBA" id="ARBA00023239"/>
    </source>
</evidence>
<dbReference type="Pfam" id="PF00155">
    <property type="entry name" value="Aminotran_1_2"/>
    <property type="match status" value="1"/>
</dbReference>
<dbReference type="RefSeq" id="WP_106326527.1">
    <property type="nucleotide sequence ID" value="NZ_BOMO01000063.1"/>
</dbReference>
<keyword evidence="3" id="KW-0663">Pyridoxal phosphate</keyword>
<dbReference type="GO" id="GO:0030170">
    <property type="term" value="F:pyridoxal phosphate binding"/>
    <property type="evidence" value="ECO:0007669"/>
    <property type="project" value="InterPro"/>
</dbReference>
<dbReference type="InterPro" id="IPR015422">
    <property type="entry name" value="PyrdxlP-dep_Trfase_small"/>
</dbReference>
<accession>A0A2T0K225</accession>
<gene>
    <name evidence="7" type="ORF">CLV67_118200</name>
</gene>
<evidence type="ECO:0000256" key="1">
    <source>
        <dbReference type="ARBA" id="ARBA00001933"/>
    </source>
</evidence>
<evidence type="ECO:0000259" key="6">
    <source>
        <dbReference type="Pfam" id="PF00155"/>
    </source>
</evidence>
<sequence>MLDELDLTDLSGRSGLKWVKATAVGAIPAWVADMDFPIPDPVRETLRSAAGGDLGYPAWDDDPRDNPLIDVYVERTARRHGHRPDPAGIRLFTEVIQALQAVLHVTTAPGDAVAMHTPSYPPFLETIERMGRRLVPLPLTDRGEGHVFDPSPLAGCAALILVNPQNPTGRVFTERELSGIATLAREHDVLVIADEIHSDLVHDPHRHLPFAPLAPERTVTLNSASKAFNLAGLRCAVADVAVPRVREALDRLPPMLLGQPGTLGVLGTVAAWEHGDPWLTEVRGLLDRNRRLVAEAFPRQRPPEATYLAWLDLHELGDDPAARVLTEAKVMLSPGPDFGPGGAGFARLNFATSRPVLEEVLRRLETIRSE</sequence>
<comment type="similarity">
    <text evidence="5">Belongs to the class-II pyridoxal-phosphate-dependent aminotransferase family. MalY/PatB cystathionine beta-lyase subfamily.</text>
</comment>
<organism evidence="7 8">
    <name type="scientific">Actinoplanes italicus</name>
    <dbReference type="NCBI Taxonomy" id="113567"/>
    <lineage>
        <taxon>Bacteria</taxon>
        <taxon>Bacillati</taxon>
        <taxon>Actinomycetota</taxon>
        <taxon>Actinomycetes</taxon>
        <taxon>Micromonosporales</taxon>
        <taxon>Micromonosporaceae</taxon>
        <taxon>Actinoplanes</taxon>
    </lineage>
</organism>
<proteinExistence type="inferred from homology"/>
<evidence type="ECO:0000313" key="8">
    <source>
        <dbReference type="Proteomes" id="UP000239415"/>
    </source>
</evidence>
<dbReference type="InterPro" id="IPR004839">
    <property type="entry name" value="Aminotransferase_I/II_large"/>
</dbReference>
<dbReference type="Gene3D" id="3.90.1150.10">
    <property type="entry name" value="Aspartate Aminotransferase, domain 1"/>
    <property type="match status" value="1"/>
</dbReference>
<dbReference type="SUPFAM" id="SSF53383">
    <property type="entry name" value="PLP-dependent transferases"/>
    <property type="match status" value="1"/>
</dbReference>
<evidence type="ECO:0000256" key="5">
    <source>
        <dbReference type="ARBA" id="ARBA00037974"/>
    </source>
</evidence>